<feature type="transmembrane region" description="Helical" evidence="1">
    <location>
        <begin position="104"/>
        <end position="127"/>
    </location>
</feature>
<dbReference type="RefSeq" id="WP_008488174.1">
    <property type="nucleotide sequence ID" value="NZ_AMRG01000005.1"/>
</dbReference>
<feature type="transmembrane region" description="Helical" evidence="1">
    <location>
        <begin position="20"/>
        <end position="40"/>
    </location>
</feature>
<keyword evidence="3" id="KW-1185">Reference proteome</keyword>
<feature type="transmembrane region" description="Helical" evidence="1">
    <location>
        <begin position="133"/>
        <end position="154"/>
    </location>
</feature>
<accession>K2KCN1</accession>
<dbReference type="Pfam" id="PF10011">
    <property type="entry name" value="DUF2254"/>
    <property type="match status" value="1"/>
</dbReference>
<dbReference type="OrthoDB" id="2955631at2"/>
<evidence type="ECO:0008006" key="4">
    <source>
        <dbReference type="Google" id="ProtNLM"/>
    </source>
</evidence>
<evidence type="ECO:0000313" key="3">
    <source>
        <dbReference type="Proteomes" id="UP000014115"/>
    </source>
</evidence>
<dbReference type="eggNOG" id="COG4325">
    <property type="taxonomic scope" value="Bacteria"/>
</dbReference>
<dbReference type="STRING" id="740709.A10D4_05222"/>
<dbReference type="EMBL" id="AMRG01000005">
    <property type="protein sequence ID" value="EKE84442.1"/>
    <property type="molecule type" value="Genomic_DNA"/>
</dbReference>
<sequence>MMSKWQWLWAQLTRTLWLRASLFAIFAIIVALLATLAQWILPSEWEYGIGADAVDRILNILASSMLAVTTFSLSVMVSAYGAATSNVTPRATRLLMQDTTTQNVLATFIGSFLFSLVGLIALSTNAYSDAGRFVLFIVTIAVVVLIVITILRWISHLSNFGRVGDSSRRVEEAAARALNARIKSPCLGGRPLTDAVTIPDSAEPVYAEQVAYIQHIDIAGLADKADDYQAQVFLLVLPGDFVHPKRVIGYVDLPHPQPGIDADNVDSPEYRQQALDELRDKLTRSLTLGHFRSFDQDPRFGLSVLAEIASRALSPAVNDPGTAIDILSRAVRVLTPLPDQQAPSHGDDMPYARVWVPMLNSADLLDDVFTPIARDGASLIEVQLRLQKSLLALHQIYHGELRRQVKAQAELAYERARQALTMGDDRTRLKHCMRGYQKTP</sequence>
<keyword evidence="1" id="KW-0812">Transmembrane</keyword>
<keyword evidence="1" id="KW-1133">Transmembrane helix</keyword>
<keyword evidence="1" id="KW-0472">Membrane</keyword>
<gene>
    <name evidence="2" type="ORF">A10D4_05222</name>
</gene>
<evidence type="ECO:0000313" key="2">
    <source>
        <dbReference type="EMBL" id="EKE84442.1"/>
    </source>
</evidence>
<dbReference type="AlphaFoldDB" id="K2KCN1"/>
<organism evidence="2 3">
    <name type="scientific">Idiomarina xiamenensis 10-D-4</name>
    <dbReference type="NCBI Taxonomy" id="740709"/>
    <lineage>
        <taxon>Bacteria</taxon>
        <taxon>Pseudomonadati</taxon>
        <taxon>Pseudomonadota</taxon>
        <taxon>Gammaproteobacteria</taxon>
        <taxon>Alteromonadales</taxon>
        <taxon>Idiomarinaceae</taxon>
        <taxon>Idiomarina</taxon>
    </lineage>
</organism>
<evidence type="ECO:0000256" key="1">
    <source>
        <dbReference type="SAM" id="Phobius"/>
    </source>
</evidence>
<protein>
    <recommendedName>
        <fullName evidence="4">DUF2254 domain-containing protein</fullName>
    </recommendedName>
</protein>
<reference evidence="2 3" key="1">
    <citation type="journal article" date="2012" name="J. Bacteriol.">
        <title>Genome Sequence of Idiomarina xiamenensis Type Strain 10-D-4.</title>
        <authorList>
            <person name="Lai Q."/>
            <person name="Wang L."/>
            <person name="Wang W."/>
            <person name="Shao Z."/>
        </authorList>
    </citation>
    <scope>NUCLEOTIDE SEQUENCE [LARGE SCALE GENOMIC DNA]</scope>
    <source>
        <strain evidence="2 3">10-D-4</strain>
    </source>
</reference>
<dbReference type="InterPro" id="IPR018723">
    <property type="entry name" value="DUF2254_membrane"/>
</dbReference>
<name>K2KCN1_9GAMM</name>
<proteinExistence type="predicted"/>
<feature type="transmembrane region" description="Helical" evidence="1">
    <location>
        <begin position="60"/>
        <end position="83"/>
    </location>
</feature>
<dbReference type="Proteomes" id="UP000014115">
    <property type="component" value="Unassembled WGS sequence"/>
</dbReference>
<comment type="caution">
    <text evidence="2">The sequence shown here is derived from an EMBL/GenBank/DDBJ whole genome shotgun (WGS) entry which is preliminary data.</text>
</comment>
<dbReference type="PATRIC" id="fig|740709.3.peg.1065"/>